<dbReference type="EMBL" id="JACQCR010000031">
    <property type="protein sequence ID" value="MBI3630959.1"/>
    <property type="molecule type" value="Genomic_DNA"/>
</dbReference>
<proteinExistence type="predicted"/>
<sequence length="116" mass="13043">MAAVTSGMTRRELFRKFGKARIGAAMLGIGGSAGLLKSKRADAAGPGIPWTCMSQSQRNAWLAETAKVHVNKYETYDGQCKGFARVMVYFIKDRELYSILSEYVDHQRIWNSSRFE</sequence>
<name>A0A932VRR4_9BACT</name>
<reference evidence="1" key="1">
    <citation type="submission" date="2020-07" db="EMBL/GenBank/DDBJ databases">
        <title>Huge and variable diversity of episymbiotic CPR bacteria and DPANN archaea in groundwater ecosystems.</title>
        <authorList>
            <person name="He C.Y."/>
            <person name="Keren R."/>
            <person name="Whittaker M."/>
            <person name="Farag I.F."/>
            <person name="Doudna J."/>
            <person name="Cate J.H.D."/>
            <person name="Banfield J.F."/>
        </authorList>
    </citation>
    <scope>NUCLEOTIDE SEQUENCE</scope>
    <source>
        <strain evidence="1">NC_groundwater_973_Pr1_S-0.2um_54_13</strain>
    </source>
</reference>
<organism evidence="1 2">
    <name type="scientific">Candidatus Sungiibacteriota bacterium</name>
    <dbReference type="NCBI Taxonomy" id="2750080"/>
    <lineage>
        <taxon>Bacteria</taxon>
        <taxon>Candidatus Sungiibacteriota</taxon>
    </lineage>
</organism>
<accession>A0A932VRR4</accession>
<evidence type="ECO:0000313" key="1">
    <source>
        <dbReference type="EMBL" id="MBI3630959.1"/>
    </source>
</evidence>
<gene>
    <name evidence="1" type="ORF">HY221_01315</name>
</gene>
<dbReference type="Proteomes" id="UP000753196">
    <property type="component" value="Unassembled WGS sequence"/>
</dbReference>
<comment type="caution">
    <text evidence="1">The sequence shown here is derived from an EMBL/GenBank/DDBJ whole genome shotgun (WGS) entry which is preliminary data.</text>
</comment>
<protein>
    <submittedName>
        <fullName evidence="1">Uncharacterized protein</fullName>
    </submittedName>
</protein>
<evidence type="ECO:0000313" key="2">
    <source>
        <dbReference type="Proteomes" id="UP000753196"/>
    </source>
</evidence>
<dbReference type="AlphaFoldDB" id="A0A932VRR4"/>